<evidence type="ECO:0000313" key="4">
    <source>
        <dbReference type="Proteomes" id="UP000547458"/>
    </source>
</evidence>
<feature type="region of interest" description="Disordered" evidence="2">
    <location>
        <begin position="1360"/>
        <end position="1381"/>
    </location>
</feature>
<dbReference type="InterPro" id="IPR013496">
    <property type="entry name" value="CHP02680"/>
</dbReference>
<dbReference type="PANTHER" id="PTHR23159:SF31">
    <property type="entry name" value="CENTROSOME-ASSOCIATED PROTEIN CEP250 ISOFORM X1"/>
    <property type="match status" value="1"/>
</dbReference>
<gene>
    <name evidence="3" type="ORF">BJ994_002907</name>
</gene>
<feature type="compositionally biased region" description="Low complexity" evidence="2">
    <location>
        <begin position="345"/>
        <end position="357"/>
    </location>
</feature>
<reference evidence="3 4" key="1">
    <citation type="submission" date="2020-03" db="EMBL/GenBank/DDBJ databases">
        <title>Sequencing the genomes of 1000 actinobacteria strains.</title>
        <authorList>
            <person name="Klenk H.-P."/>
        </authorList>
    </citation>
    <scope>NUCLEOTIDE SEQUENCE [LARGE SCALE GENOMIC DNA]</scope>
    <source>
        <strain evidence="3 4">DSM 16403</strain>
    </source>
</reference>
<feature type="compositionally biased region" description="Basic and acidic residues" evidence="2">
    <location>
        <begin position="469"/>
        <end position="481"/>
    </location>
</feature>
<name>A0A846S079_9MICC</name>
<dbReference type="Proteomes" id="UP000547458">
    <property type="component" value="Unassembled WGS sequence"/>
</dbReference>
<dbReference type="SUPFAM" id="SSF52540">
    <property type="entry name" value="P-loop containing nucleoside triphosphate hydrolases"/>
    <property type="match status" value="1"/>
</dbReference>
<feature type="region of interest" description="Disordered" evidence="2">
    <location>
        <begin position="1"/>
        <end position="32"/>
    </location>
</feature>
<evidence type="ECO:0000313" key="3">
    <source>
        <dbReference type="EMBL" id="NJC23831.1"/>
    </source>
</evidence>
<feature type="region of interest" description="Disordered" evidence="2">
    <location>
        <begin position="595"/>
        <end position="614"/>
    </location>
</feature>
<organism evidence="3 4">
    <name type="scientific">Arthrobacter pigmenti</name>
    <dbReference type="NCBI Taxonomy" id="271432"/>
    <lineage>
        <taxon>Bacteria</taxon>
        <taxon>Bacillati</taxon>
        <taxon>Actinomycetota</taxon>
        <taxon>Actinomycetes</taxon>
        <taxon>Micrococcales</taxon>
        <taxon>Micrococcaceae</taxon>
        <taxon>Arthrobacter</taxon>
    </lineage>
</organism>
<dbReference type="InterPro" id="IPR027417">
    <property type="entry name" value="P-loop_NTPase"/>
</dbReference>
<evidence type="ECO:0000256" key="2">
    <source>
        <dbReference type="SAM" id="MobiDB-lite"/>
    </source>
</evidence>
<evidence type="ECO:0000256" key="1">
    <source>
        <dbReference type="SAM" id="Coils"/>
    </source>
</evidence>
<feature type="compositionally biased region" description="Basic and acidic residues" evidence="2">
    <location>
        <begin position="434"/>
        <end position="448"/>
    </location>
</feature>
<dbReference type="PANTHER" id="PTHR23159">
    <property type="entry name" value="CENTROSOMAL PROTEIN 2"/>
    <property type="match status" value="1"/>
</dbReference>
<accession>A0A846S079</accession>
<feature type="coiled-coil region" evidence="1">
    <location>
        <begin position="1130"/>
        <end position="1157"/>
    </location>
</feature>
<feature type="region of interest" description="Disordered" evidence="2">
    <location>
        <begin position="408"/>
        <end position="448"/>
    </location>
</feature>
<dbReference type="EMBL" id="JAATJL010000001">
    <property type="protein sequence ID" value="NJC23831.1"/>
    <property type="molecule type" value="Genomic_DNA"/>
</dbReference>
<dbReference type="RefSeq" id="WP_167995154.1">
    <property type="nucleotide sequence ID" value="NZ_JAATJL010000001.1"/>
</dbReference>
<keyword evidence="4" id="KW-1185">Reference proteome</keyword>
<keyword evidence="1" id="KW-0175">Coiled coil</keyword>
<feature type="compositionally biased region" description="Polar residues" evidence="2">
    <location>
        <begin position="1371"/>
        <end position="1381"/>
    </location>
</feature>
<proteinExistence type="predicted"/>
<sequence>MSSLNGVDEQARAHGAQAQGTESDGALPRPTNERWQPLRLGLVDLFYYDDEQFWFHDGRLLLRGNNGTGKSKVLALTLPFLLDGSIAPRRVEPDADPKKRMEWNLLLGGAHQSPERTGYSWVEFGRVDTDGTEHFTTLGIGLKAAAGRGIVKTWYFTSTRRIGDIRLLDGNRAVLSQERLREELTSTGSGQVYPTQEAYRRAVDEAMFRLGEERYTALIDLLIQLRQPQLSKKPDEKALSTALTEALAPLDQAVVADVAESFRSLEDERAGIAEAKETLGATQVFLRHYGVYAQVASRRHTTAVRLANSAYEHAGRDLREAEERLTAAGDEVERLADLQEETEEQQSTLQGQEQALQTSPEMRDADRLDQASREATETERRATDAGNEAERAAAAAVKDTEAATAAARRYEEAAARSGRHESSAARLAEAAGLRAEHPRITSDPDEAERALNRRRAQVKHVRRLLDAAQEAKARADRERQALDGAQSESAGRAEDLQAAHDTVETAVAAHRDGIREHLASLTAIVLDREADELTDLAEDWGRSMSGESPVRSALEAAATTALDRLTLERAGIEHEAARLEAELASLRTEIADLEAGRDPVPPPAPGRDQLGREGRDGAPLWWLTDFADALPDAERAGVEAALQSAGLLDAWIFPDGTVTTGKDVVLSATGPQVSDSLVAVLVPSAGHDGPVEAHVVRSILGRIGWGEASGAAVWLDGGGRWGAGPARGSWSKERAEFLGASAREAHRREVLARLGTRAEGFENELTTAQARGAAADRMAEQVRNERAGYPLRLERELGTVHDRVAAGQQELERAQGKAAAALQSWENAADAASDAVEELTDQGAQLGVGTTVGDTDDALAAVTSYEVALVETRQAVRAVDDAAAAREQAAERAAEAVELRQRRESEHREVRTQAAGLRAKYEALHATVGASVAELQDRLRETTDALVAVAKDLKAIARDQLAAATSHGSLEESVRDLGRRREEAATAREERINALREFAGTGLLRVAMPDLVVPAEDAPEEWNLTAVLSLSRGAEQQLNDVDESADAWGRAQQRVSTASTELTTQMSRHGHTAFVEQRGDVMVVRVRYVHDEVDVDRLADRLAEDVAARERLLSAREREILENHLVNEVAGHLHELLHTAEEQIDRMNRELAERKTSTGMQLRVRWRERGDGPAGLAAARGLMIRSDATWTPEDRSAIGDFLQAQIAEVRQIDPTGGWQEHLEQALDYRQWHTFVVERWQNGQWRSASGPASGGERALAVSVPLFAAASAHYNSAGPHAPRLILLDEAFAGVDDDSRAKSLGLLATFDLDVVMTSEREWGCYPQVPGLSIAQLSRVEGVDAVGVTRWQWDGRRRQRVAEVGTGARAGGDSPVSSDDASLFG</sequence>
<comment type="caution">
    <text evidence="3">The sequence shown here is derived from an EMBL/GenBank/DDBJ whole genome shotgun (WGS) entry which is preliminary data.</text>
</comment>
<protein>
    <submittedName>
        <fullName evidence="3">Uncharacterized protein (TIGR02680 family)</fullName>
    </submittedName>
</protein>
<feature type="compositionally biased region" description="Low complexity" evidence="2">
    <location>
        <begin position="424"/>
        <end position="433"/>
    </location>
</feature>
<feature type="compositionally biased region" description="Basic and acidic residues" evidence="2">
    <location>
        <begin position="361"/>
        <end position="389"/>
    </location>
</feature>
<dbReference type="Pfam" id="PF13558">
    <property type="entry name" value="SbcC_Walker_B"/>
    <property type="match status" value="1"/>
</dbReference>
<dbReference type="NCBIfam" id="TIGR02680">
    <property type="entry name" value="TIGR02680 family protein"/>
    <property type="match status" value="1"/>
</dbReference>
<feature type="compositionally biased region" description="Basic and acidic residues" evidence="2">
    <location>
        <begin position="408"/>
        <end position="423"/>
    </location>
</feature>
<feature type="region of interest" description="Disordered" evidence="2">
    <location>
        <begin position="339"/>
        <end position="389"/>
    </location>
</feature>
<feature type="region of interest" description="Disordered" evidence="2">
    <location>
        <begin position="469"/>
        <end position="499"/>
    </location>
</feature>